<feature type="domain" description="OmpR/PhoB-type" evidence="10">
    <location>
        <begin position="556"/>
        <end position="651"/>
    </location>
</feature>
<dbReference type="GO" id="GO:0044341">
    <property type="term" value="P:sodium-dependent phosphate transport"/>
    <property type="evidence" value="ECO:0007669"/>
    <property type="project" value="InterPro"/>
</dbReference>
<evidence type="ECO:0000256" key="6">
    <source>
        <dbReference type="ARBA" id="ARBA00023136"/>
    </source>
</evidence>
<organism evidence="11 12">
    <name type="scientific">Xylanibacter ruminicola</name>
    <name type="common">Prevotella ruminicola</name>
    <dbReference type="NCBI Taxonomy" id="839"/>
    <lineage>
        <taxon>Bacteria</taxon>
        <taxon>Pseudomonadati</taxon>
        <taxon>Bacteroidota</taxon>
        <taxon>Bacteroidia</taxon>
        <taxon>Bacteroidales</taxon>
        <taxon>Prevotellaceae</taxon>
        <taxon>Xylanibacter</taxon>
    </lineage>
</organism>
<dbReference type="GO" id="GO:0005436">
    <property type="term" value="F:sodium:phosphate symporter activity"/>
    <property type="evidence" value="ECO:0007669"/>
    <property type="project" value="InterPro"/>
</dbReference>
<evidence type="ECO:0000256" key="3">
    <source>
        <dbReference type="ARBA" id="ARBA00022692"/>
    </source>
</evidence>
<keyword evidence="4 9" id="KW-1133">Transmembrane helix</keyword>
<feature type="transmembrane region" description="Helical" evidence="9">
    <location>
        <begin position="108"/>
        <end position="126"/>
    </location>
</feature>
<evidence type="ECO:0000256" key="5">
    <source>
        <dbReference type="ARBA" id="ARBA00023125"/>
    </source>
</evidence>
<dbReference type="NCBIfam" id="NF037997">
    <property type="entry name" value="Na_Pi_symport"/>
    <property type="match status" value="1"/>
</dbReference>
<feature type="transmembrane region" description="Helical" evidence="9">
    <location>
        <begin position="133"/>
        <end position="154"/>
    </location>
</feature>
<evidence type="ECO:0000256" key="2">
    <source>
        <dbReference type="ARBA" id="ARBA00022475"/>
    </source>
</evidence>
<evidence type="ECO:0000259" key="10">
    <source>
        <dbReference type="PROSITE" id="PS51755"/>
    </source>
</evidence>
<feature type="transmembrane region" description="Helical" evidence="9">
    <location>
        <begin position="252"/>
        <end position="270"/>
    </location>
</feature>
<feature type="transmembrane region" description="Helical" evidence="9">
    <location>
        <begin position="81"/>
        <end position="102"/>
    </location>
</feature>
<keyword evidence="5 7" id="KW-0238">DNA-binding</keyword>
<dbReference type="SMART" id="SM00862">
    <property type="entry name" value="Trans_reg_C"/>
    <property type="match status" value="1"/>
</dbReference>
<feature type="transmembrane region" description="Helical" evidence="9">
    <location>
        <begin position="174"/>
        <end position="194"/>
    </location>
</feature>
<dbReference type="CDD" id="cd00383">
    <property type="entry name" value="trans_reg_C"/>
    <property type="match status" value="1"/>
</dbReference>
<dbReference type="InterPro" id="IPR038078">
    <property type="entry name" value="PhoU-like_sf"/>
</dbReference>
<dbReference type="Pfam" id="PF00486">
    <property type="entry name" value="Trans_reg_C"/>
    <property type="match status" value="1"/>
</dbReference>
<evidence type="ECO:0000256" key="7">
    <source>
        <dbReference type="PROSITE-ProRule" id="PRU01091"/>
    </source>
</evidence>
<dbReference type="EMBL" id="FRCJ01000001">
    <property type="protein sequence ID" value="SHL84520.1"/>
    <property type="molecule type" value="Genomic_DNA"/>
</dbReference>
<feature type="DNA-binding region" description="OmpR/PhoB-type" evidence="7">
    <location>
        <begin position="556"/>
        <end position="651"/>
    </location>
</feature>
<dbReference type="InterPro" id="IPR016032">
    <property type="entry name" value="Sig_transdc_resp-reg_C-effctor"/>
</dbReference>
<dbReference type="Gene3D" id="1.20.58.220">
    <property type="entry name" value="Phosphate transport system protein phou homolog 2, domain 2"/>
    <property type="match status" value="1"/>
</dbReference>
<dbReference type="InterPro" id="IPR036388">
    <property type="entry name" value="WH-like_DNA-bd_sf"/>
</dbReference>
<dbReference type="SUPFAM" id="SSF46894">
    <property type="entry name" value="C-terminal effector domain of the bipartite response regulators"/>
    <property type="match status" value="1"/>
</dbReference>
<dbReference type="PANTHER" id="PTHR10010">
    <property type="entry name" value="SOLUTE CARRIER FAMILY 34 SODIUM PHOSPHATE , MEMBER 2-RELATED"/>
    <property type="match status" value="1"/>
</dbReference>
<accession>A0A1M7DYI2</accession>
<dbReference type="GO" id="GO:0006355">
    <property type="term" value="P:regulation of DNA-templated transcription"/>
    <property type="evidence" value="ECO:0007669"/>
    <property type="project" value="InterPro"/>
</dbReference>
<dbReference type="GO" id="GO:0003677">
    <property type="term" value="F:DNA binding"/>
    <property type="evidence" value="ECO:0007669"/>
    <property type="project" value="UniProtKB-UniRule"/>
</dbReference>
<proteinExistence type="predicted"/>
<comment type="subcellular location">
    <subcellularLocation>
        <location evidence="1">Cell membrane</location>
        <topology evidence="1">Multi-pass membrane protein</topology>
    </subcellularLocation>
</comment>
<evidence type="ECO:0000256" key="9">
    <source>
        <dbReference type="SAM" id="Phobius"/>
    </source>
</evidence>
<gene>
    <name evidence="11" type="ORF">SAMN04488494_0891</name>
</gene>
<feature type="coiled-coil region" evidence="8">
    <location>
        <begin position="384"/>
        <end position="411"/>
    </location>
</feature>
<feature type="transmembrane region" description="Helical" evidence="9">
    <location>
        <begin position="290"/>
        <end position="313"/>
    </location>
</feature>
<dbReference type="Pfam" id="PF02690">
    <property type="entry name" value="Na_Pi_cotrans"/>
    <property type="match status" value="2"/>
</dbReference>
<evidence type="ECO:0000256" key="1">
    <source>
        <dbReference type="ARBA" id="ARBA00004651"/>
    </source>
</evidence>
<dbReference type="GO" id="GO:0000160">
    <property type="term" value="P:phosphorelay signal transduction system"/>
    <property type="evidence" value="ECO:0007669"/>
    <property type="project" value="InterPro"/>
</dbReference>
<reference evidence="11 12" key="1">
    <citation type="submission" date="2016-11" db="EMBL/GenBank/DDBJ databases">
        <authorList>
            <person name="Jaros S."/>
            <person name="Januszkiewicz K."/>
            <person name="Wedrychowicz H."/>
        </authorList>
    </citation>
    <scope>NUCLEOTIDE SEQUENCE [LARGE SCALE GENOMIC DNA]</scope>
    <source>
        <strain evidence="11 12">BPI-34</strain>
    </source>
</reference>
<dbReference type="PROSITE" id="PS51755">
    <property type="entry name" value="OMPR_PHOB"/>
    <property type="match status" value="1"/>
</dbReference>
<keyword evidence="6 9" id="KW-0472">Membrane</keyword>
<evidence type="ECO:0000256" key="4">
    <source>
        <dbReference type="ARBA" id="ARBA00022989"/>
    </source>
</evidence>
<dbReference type="PANTHER" id="PTHR10010:SF46">
    <property type="entry name" value="SODIUM-DEPENDENT PHOSPHATE TRANSPORT PROTEIN 2B"/>
    <property type="match status" value="1"/>
</dbReference>
<evidence type="ECO:0000313" key="11">
    <source>
        <dbReference type="EMBL" id="SHL84520.1"/>
    </source>
</evidence>
<dbReference type="SUPFAM" id="SSF109755">
    <property type="entry name" value="PhoU-like"/>
    <property type="match status" value="1"/>
</dbReference>
<dbReference type="NCBIfam" id="TIGR00704">
    <property type="entry name" value="NaPi_cotrn_rel"/>
    <property type="match status" value="1"/>
</dbReference>
<dbReference type="GO" id="GO:0005886">
    <property type="term" value="C:plasma membrane"/>
    <property type="evidence" value="ECO:0007669"/>
    <property type="project" value="UniProtKB-SubCell"/>
</dbReference>
<dbReference type="Proteomes" id="UP000184280">
    <property type="component" value="Unassembled WGS sequence"/>
</dbReference>
<keyword evidence="8" id="KW-0175">Coiled coil</keyword>
<name>A0A1M7DYI2_XYLRU</name>
<dbReference type="Gene3D" id="1.10.10.10">
    <property type="entry name" value="Winged helix-like DNA-binding domain superfamily/Winged helix DNA-binding domain"/>
    <property type="match status" value="1"/>
</dbReference>
<keyword evidence="2" id="KW-1003">Cell membrane</keyword>
<evidence type="ECO:0000256" key="8">
    <source>
        <dbReference type="SAM" id="Coils"/>
    </source>
</evidence>
<dbReference type="InterPro" id="IPR003841">
    <property type="entry name" value="Na/Pi_transpt"/>
</dbReference>
<dbReference type="AlphaFoldDB" id="A0A1M7DYI2"/>
<evidence type="ECO:0000313" key="12">
    <source>
        <dbReference type="Proteomes" id="UP000184280"/>
    </source>
</evidence>
<sequence length="651" mass="72660">MTLEIVLQLLGSLALLIYGMKTMSDALQKMAGSGLRHILGRMTTNRLTGMLTGTFVTCAVQSSSATTVMTVSFVSAGLLTLAQAISVIMGANIGTTLTAWIMSLGYNLNLSVVVFPAFLVGMVLIYKKRHRYAGEFLFGLAFLFWSLVMLSGAGKAMDLQHNAQVVSFFSSFDTSSYLTIFIFLIAGTLITCIVQSSAAVMAITILLCSTGVLPIYMGIALVMGENIGTTATANLAALGAGIEARRAALAHLLFNMFGVVWVLIVFYPFVDLVCSIVGYNPATGSQTALLPVVLAMFHTCFNVLNTALLIGFIPQMERIVCRLLPDRQLTKPNATLHFIDGGVMATPEISVMQAQKEIIHFAERMQRMFGMTRTLTDEKNKKEFERQYERIERYETIADNMEIEIATYLEQVSNDHLSDATKDKIRMMFRQIGELESIGDACFKMARTIKNLRENREDFTPAQYARLRDMQHLVNEALTQMMVVLNGRRENLTIDASRDIETDINTMRDSIKAQTLSDVNSHAYSYTLGTIYTDIVTDCEKLGDYVMNVVEARLGKRYQNYNGLKMNVDRRTVTIDGQPISLTRTEFDLLYQLLAHRNHVLSRQQLMDTVWADVIVTERTVNVHVTRLRKKLGLYAQNIVSRQGLGYVFEG</sequence>
<keyword evidence="3 9" id="KW-0812">Transmembrane</keyword>
<dbReference type="InterPro" id="IPR001867">
    <property type="entry name" value="OmpR/PhoB-type_DNA-bd"/>
</dbReference>
<feature type="transmembrane region" description="Helical" evidence="9">
    <location>
        <begin position="201"/>
        <end position="221"/>
    </location>
</feature>
<dbReference type="InterPro" id="IPR004633">
    <property type="entry name" value="NaPi_cotrn-rel/YqeW-like"/>
</dbReference>
<protein>
    <submittedName>
        <fullName evidence="11">Phosphate:Na+ symporter</fullName>
    </submittedName>
</protein>